<proteinExistence type="predicted"/>
<accession>A0A0F9R6R9</accession>
<dbReference type="EMBL" id="LAZR01001027">
    <property type="protein sequence ID" value="KKN52250.1"/>
    <property type="molecule type" value="Genomic_DNA"/>
</dbReference>
<evidence type="ECO:0000313" key="1">
    <source>
        <dbReference type="EMBL" id="KKN52250.1"/>
    </source>
</evidence>
<sequence length="91" mass="10207">MAKWWEELPDLLQPHDQCNGTGLINGQPDLDCAGTGEIPVLKHSHTQIEFFVKYALSRILAIESKLDTLDSQLNNLDTHLDVIENKIDALP</sequence>
<gene>
    <name evidence="1" type="ORF">LCGC14_0614700</name>
</gene>
<dbReference type="AlphaFoldDB" id="A0A0F9R6R9"/>
<organism evidence="1">
    <name type="scientific">marine sediment metagenome</name>
    <dbReference type="NCBI Taxonomy" id="412755"/>
    <lineage>
        <taxon>unclassified sequences</taxon>
        <taxon>metagenomes</taxon>
        <taxon>ecological metagenomes</taxon>
    </lineage>
</organism>
<protein>
    <submittedName>
        <fullName evidence="1">Uncharacterized protein</fullName>
    </submittedName>
</protein>
<comment type="caution">
    <text evidence="1">The sequence shown here is derived from an EMBL/GenBank/DDBJ whole genome shotgun (WGS) entry which is preliminary data.</text>
</comment>
<name>A0A0F9R6R9_9ZZZZ</name>
<reference evidence="1" key="1">
    <citation type="journal article" date="2015" name="Nature">
        <title>Complex archaea that bridge the gap between prokaryotes and eukaryotes.</title>
        <authorList>
            <person name="Spang A."/>
            <person name="Saw J.H."/>
            <person name="Jorgensen S.L."/>
            <person name="Zaremba-Niedzwiedzka K."/>
            <person name="Martijn J."/>
            <person name="Lind A.E."/>
            <person name="van Eijk R."/>
            <person name="Schleper C."/>
            <person name="Guy L."/>
            <person name="Ettema T.J."/>
        </authorList>
    </citation>
    <scope>NUCLEOTIDE SEQUENCE</scope>
</reference>